<dbReference type="EMBL" id="BSXU01003355">
    <property type="protein sequence ID" value="GMG39962.1"/>
    <property type="molecule type" value="Genomic_DNA"/>
</dbReference>
<dbReference type="Proteomes" id="UP001165063">
    <property type="component" value="Unassembled WGS sequence"/>
</dbReference>
<gene>
    <name evidence="3" type="ORF">Amon01_000577800</name>
</gene>
<evidence type="ECO:0000313" key="4">
    <source>
        <dbReference type="Proteomes" id="UP001165063"/>
    </source>
</evidence>
<evidence type="ECO:0000259" key="2">
    <source>
        <dbReference type="PROSITE" id="PS50048"/>
    </source>
</evidence>
<dbReference type="InterPro" id="IPR001138">
    <property type="entry name" value="Zn2Cys6_DnaBD"/>
</dbReference>
<reference evidence="3" key="1">
    <citation type="submission" date="2023-04" db="EMBL/GenBank/DDBJ databases">
        <title>Ambrosiozyma monospora NBRC 1965.</title>
        <authorList>
            <person name="Ichikawa N."/>
            <person name="Sato H."/>
            <person name="Tonouchi N."/>
        </authorList>
    </citation>
    <scope>NUCLEOTIDE SEQUENCE</scope>
    <source>
        <strain evidence="3">NBRC 1965</strain>
    </source>
</reference>
<feature type="region of interest" description="Disordered" evidence="1">
    <location>
        <begin position="27"/>
        <end position="48"/>
    </location>
</feature>
<sequence>MINQEQLQLQDPLTTTAMYNSKYIQSSVDSPQSHVQSPPQLPTNSISAASSSAATISSLGHNNSTGYNLTNSANLKLLPPLLSNYLPNPQMTSTQSQMTPTTATFNDLLNGYTNYSNNSNSNSVLTPNIMSPVTANLLNGSTSLLQGYPTNSNDNNNSSLVNNHSSSANFFSLQTPYNASLGANSGLGINLNGLGSHALSQQHQQHQNQHTDCHTTSKINEGIVHISEPPTKKARRTRKACDFCNQKRTKCSGEHPCCQQCAKLGLKFEKGTIGKS</sequence>
<name>A0A9W6YVM1_AMBMO</name>
<keyword evidence="4" id="KW-1185">Reference proteome</keyword>
<dbReference type="AlphaFoldDB" id="A0A9W6YVM1"/>
<dbReference type="OrthoDB" id="5365785at2759"/>
<comment type="caution">
    <text evidence="3">The sequence shown here is derived from an EMBL/GenBank/DDBJ whole genome shotgun (WGS) entry which is preliminary data.</text>
</comment>
<dbReference type="CDD" id="cd00067">
    <property type="entry name" value="GAL4"/>
    <property type="match status" value="1"/>
</dbReference>
<protein>
    <submittedName>
        <fullName evidence="3">Unnamed protein product</fullName>
    </submittedName>
</protein>
<dbReference type="PROSITE" id="PS50048">
    <property type="entry name" value="ZN2_CY6_FUNGAL_2"/>
    <property type="match status" value="1"/>
</dbReference>
<dbReference type="GO" id="GO:0008270">
    <property type="term" value="F:zinc ion binding"/>
    <property type="evidence" value="ECO:0007669"/>
    <property type="project" value="InterPro"/>
</dbReference>
<dbReference type="SUPFAM" id="SSF57701">
    <property type="entry name" value="Zn2/Cys6 DNA-binding domain"/>
    <property type="match status" value="1"/>
</dbReference>
<evidence type="ECO:0000313" key="3">
    <source>
        <dbReference type="EMBL" id="GMG39962.1"/>
    </source>
</evidence>
<dbReference type="Gene3D" id="4.10.240.10">
    <property type="entry name" value="Zn(2)-C6 fungal-type DNA-binding domain"/>
    <property type="match status" value="1"/>
</dbReference>
<dbReference type="Pfam" id="PF00172">
    <property type="entry name" value="Zn_clus"/>
    <property type="match status" value="1"/>
</dbReference>
<organism evidence="3 4">
    <name type="scientific">Ambrosiozyma monospora</name>
    <name type="common">Yeast</name>
    <name type="synonym">Endomycopsis monosporus</name>
    <dbReference type="NCBI Taxonomy" id="43982"/>
    <lineage>
        <taxon>Eukaryota</taxon>
        <taxon>Fungi</taxon>
        <taxon>Dikarya</taxon>
        <taxon>Ascomycota</taxon>
        <taxon>Saccharomycotina</taxon>
        <taxon>Pichiomycetes</taxon>
        <taxon>Pichiales</taxon>
        <taxon>Pichiaceae</taxon>
        <taxon>Ambrosiozyma</taxon>
    </lineage>
</organism>
<dbReference type="InterPro" id="IPR036864">
    <property type="entry name" value="Zn2-C6_fun-type_DNA-bd_sf"/>
</dbReference>
<evidence type="ECO:0000256" key="1">
    <source>
        <dbReference type="SAM" id="MobiDB-lite"/>
    </source>
</evidence>
<proteinExistence type="predicted"/>
<accession>A0A9W6YVM1</accession>
<feature type="domain" description="Zn(2)-C6 fungal-type" evidence="2">
    <location>
        <begin position="240"/>
        <end position="267"/>
    </location>
</feature>
<feature type="compositionally biased region" description="Polar residues" evidence="1">
    <location>
        <begin position="27"/>
        <end position="44"/>
    </location>
</feature>
<dbReference type="GO" id="GO:0000981">
    <property type="term" value="F:DNA-binding transcription factor activity, RNA polymerase II-specific"/>
    <property type="evidence" value="ECO:0007669"/>
    <property type="project" value="InterPro"/>
</dbReference>